<keyword evidence="2" id="KW-1185">Reference proteome</keyword>
<accession>A0A127VGF6</accession>
<reference evidence="1 2" key="1">
    <citation type="submission" date="2016-03" db="EMBL/GenBank/DDBJ databases">
        <title>Complete genome sequence of Pedobacter cryoconitis PAMC 27485.</title>
        <authorList>
            <person name="Lee J."/>
            <person name="Kim O.-S."/>
        </authorList>
    </citation>
    <scope>NUCLEOTIDE SEQUENCE [LARGE SCALE GENOMIC DNA]</scope>
    <source>
        <strain evidence="1 2">PAMC 27485</strain>
    </source>
</reference>
<sequence length="115" mass="13276">MCGVLLLQFPNYTKKWNGSDLPGHSYATFEDFNGKQDFKIKFDKDDSFILKYTTDLKKGQLNLEIKSSNKTIFNKDLTGSQSGELRIENIKGDKYKFIFKAKHADGSYDITYKKL</sequence>
<dbReference type="PATRIC" id="fig|188932.3.peg.3670"/>
<gene>
    <name evidence="1" type="ORF">AY601_3528</name>
</gene>
<dbReference type="KEGG" id="pcm:AY601_3528"/>
<evidence type="ECO:0000313" key="2">
    <source>
        <dbReference type="Proteomes" id="UP000071561"/>
    </source>
</evidence>
<dbReference type="Proteomes" id="UP000071561">
    <property type="component" value="Chromosome"/>
</dbReference>
<dbReference type="AlphaFoldDB" id="A0A127VGF6"/>
<protein>
    <submittedName>
        <fullName evidence="1">Uncharacterized protein</fullName>
    </submittedName>
</protein>
<organism evidence="1 2">
    <name type="scientific">Pedobacter cryoconitis</name>
    <dbReference type="NCBI Taxonomy" id="188932"/>
    <lineage>
        <taxon>Bacteria</taxon>
        <taxon>Pseudomonadati</taxon>
        <taxon>Bacteroidota</taxon>
        <taxon>Sphingobacteriia</taxon>
        <taxon>Sphingobacteriales</taxon>
        <taxon>Sphingobacteriaceae</taxon>
        <taxon>Pedobacter</taxon>
    </lineage>
</organism>
<name>A0A127VGF6_9SPHI</name>
<dbReference type="EMBL" id="CP014504">
    <property type="protein sequence ID" value="AMQ00394.1"/>
    <property type="molecule type" value="Genomic_DNA"/>
</dbReference>
<evidence type="ECO:0000313" key="1">
    <source>
        <dbReference type="EMBL" id="AMQ00394.1"/>
    </source>
</evidence>
<proteinExistence type="predicted"/>